<keyword evidence="4" id="KW-0560">Oxidoreductase</keyword>
<accession>A0A1M6X516</accession>
<dbReference type="InterPro" id="IPR002938">
    <property type="entry name" value="FAD-bd"/>
</dbReference>
<dbReference type="Proteomes" id="UP000183974">
    <property type="component" value="Unassembled WGS sequence"/>
</dbReference>
<dbReference type="InterPro" id="IPR050493">
    <property type="entry name" value="FAD-dep_Monooxygenase_BioMet"/>
</dbReference>
<evidence type="ECO:0000256" key="2">
    <source>
        <dbReference type="ARBA" id="ARBA00022630"/>
    </source>
</evidence>
<dbReference type="OrthoDB" id="4230779at2"/>
<dbReference type="EMBL" id="FRBR01000001">
    <property type="protein sequence ID" value="SHL00939.1"/>
    <property type="molecule type" value="Genomic_DNA"/>
</dbReference>
<dbReference type="GO" id="GO:0004497">
    <property type="term" value="F:monooxygenase activity"/>
    <property type="evidence" value="ECO:0007669"/>
    <property type="project" value="UniProtKB-KW"/>
</dbReference>
<comment type="cofactor">
    <cofactor evidence="1">
        <name>FAD</name>
        <dbReference type="ChEBI" id="CHEBI:57692"/>
    </cofactor>
</comment>
<protein>
    <submittedName>
        <fullName evidence="7">Salicylate hydroxylase</fullName>
    </submittedName>
</protein>
<dbReference type="PANTHER" id="PTHR13789">
    <property type="entry name" value="MONOOXYGENASE"/>
    <property type="match status" value="1"/>
</dbReference>
<proteinExistence type="predicted"/>
<dbReference type="PRINTS" id="PR00420">
    <property type="entry name" value="RNGMNOXGNASE"/>
</dbReference>
<dbReference type="STRING" id="337701.SAMN05444398_101281"/>
<keyword evidence="2" id="KW-0285">Flavoprotein</keyword>
<keyword evidence="5" id="KW-0503">Monooxygenase</keyword>
<evidence type="ECO:0000256" key="1">
    <source>
        <dbReference type="ARBA" id="ARBA00001974"/>
    </source>
</evidence>
<organism evidence="7 8">
    <name type="scientific">Roseovarius pacificus</name>
    <dbReference type="NCBI Taxonomy" id="337701"/>
    <lineage>
        <taxon>Bacteria</taxon>
        <taxon>Pseudomonadati</taxon>
        <taxon>Pseudomonadota</taxon>
        <taxon>Alphaproteobacteria</taxon>
        <taxon>Rhodobacterales</taxon>
        <taxon>Roseobacteraceae</taxon>
        <taxon>Roseovarius</taxon>
    </lineage>
</organism>
<evidence type="ECO:0000256" key="3">
    <source>
        <dbReference type="ARBA" id="ARBA00022827"/>
    </source>
</evidence>
<dbReference type="GO" id="GO:0071949">
    <property type="term" value="F:FAD binding"/>
    <property type="evidence" value="ECO:0007669"/>
    <property type="project" value="InterPro"/>
</dbReference>
<evidence type="ECO:0000313" key="7">
    <source>
        <dbReference type="EMBL" id="SHL00939.1"/>
    </source>
</evidence>
<reference evidence="7 8" key="1">
    <citation type="submission" date="2016-11" db="EMBL/GenBank/DDBJ databases">
        <authorList>
            <person name="Jaros S."/>
            <person name="Januszkiewicz K."/>
            <person name="Wedrychowicz H."/>
        </authorList>
    </citation>
    <scope>NUCLEOTIDE SEQUENCE [LARGE SCALE GENOMIC DNA]</scope>
    <source>
        <strain evidence="7 8">DSM 29589</strain>
    </source>
</reference>
<feature type="domain" description="FAD-binding" evidence="6">
    <location>
        <begin position="7"/>
        <end position="342"/>
    </location>
</feature>
<evidence type="ECO:0000313" key="8">
    <source>
        <dbReference type="Proteomes" id="UP000183974"/>
    </source>
</evidence>
<evidence type="ECO:0000259" key="6">
    <source>
        <dbReference type="Pfam" id="PF01494"/>
    </source>
</evidence>
<name>A0A1M6X516_9RHOB</name>
<dbReference type="AlphaFoldDB" id="A0A1M6X516"/>
<dbReference type="RefSeq" id="WP_073031872.1">
    <property type="nucleotide sequence ID" value="NZ_BMLR01000001.1"/>
</dbReference>
<dbReference type="InterPro" id="IPR036188">
    <property type="entry name" value="FAD/NAD-bd_sf"/>
</dbReference>
<evidence type="ECO:0000256" key="4">
    <source>
        <dbReference type="ARBA" id="ARBA00023002"/>
    </source>
</evidence>
<dbReference type="Pfam" id="PF01494">
    <property type="entry name" value="FAD_binding_3"/>
    <property type="match status" value="1"/>
</dbReference>
<dbReference type="PANTHER" id="PTHR13789:SF318">
    <property type="entry name" value="GERANYLGERANYL DIPHOSPHATE REDUCTASE"/>
    <property type="match status" value="1"/>
</dbReference>
<sequence>MSLDGLKTLVIGGGIGGLATARALALRGADVTVLEQAPEIAEVGAGLQVSPNGFAVLNALGLGQALRDLSVRARGVNLRDYRGARVLSLDLGRLENDDYFFVHRADLIDILAQGARQAGAKLRLLQKIRSIEPGADGGRPRVGLANGAILSADLVIGADGLHSVARQALNGRVAPFFTGQVAWRAVVPNTGNAPAEACVHMGPHRHLVSYPLRQGRMLNLVAVQERAAWSEESWSQEDDPIALQAAFSDFGPEVQAMLSRVETVNLWGLFRHPVAARWHAGGVALVGDAAHPTLPFMAQGACMALEDSWVLAECLDGAGALEDRLVAYQECRRERVCRVVETANGNAWKYHLSFSPLRWAAHTALRVGGAVAPGRLMRQFDWIYGYDVTKAALRRPA</sequence>
<keyword evidence="8" id="KW-1185">Reference proteome</keyword>
<dbReference type="Gene3D" id="3.50.50.60">
    <property type="entry name" value="FAD/NAD(P)-binding domain"/>
    <property type="match status" value="1"/>
</dbReference>
<gene>
    <name evidence="7" type="ORF">SAMN05444398_101281</name>
</gene>
<dbReference type="SUPFAM" id="SSF54373">
    <property type="entry name" value="FAD-linked reductases, C-terminal domain"/>
    <property type="match status" value="1"/>
</dbReference>
<keyword evidence="3" id="KW-0274">FAD</keyword>
<dbReference type="SUPFAM" id="SSF51905">
    <property type="entry name" value="FAD/NAD(P)-binding domain"/>
    <property type="match status" value="1"/>
</dbReference>
<evidence type="ECO:0000256" key="5">
    <source>
        <dbReference type="ARBA" id="ARBA00023033"/>
    </source>
</evidence>